<evidence type="ECO:0000256" key="10">
    <source>
        <dbReference type="SAM" id="MobiDB-lite"/>
    </source>
</evidence>
<keyword evidence="12" id="KW-1185">Reference proteome</keyword>
<evidence type="ECO:0000256" key="9">
    <source>
        <dbReference type="ARBA" id="ARBA00045027"/>
    </source>
</evidence>
<dbReference type="UniPathway" id="UPA00988"/>
<dbReference type="Proteomes" id="UP000694522">
    <property type="component" value="Unplaced"/>
</dbReference>
<organism evidence="11 12">
    <name type="scientific">Amazona collaria</name>
    <name type="common">yellow-billed parrot</name>
    <dbReference type="NCBI Taxonomy" id="241587"/>
    <lineage>
        <taxon>Eukaryota</taxon>
        <taxon>Metazoa</taxon>
        <taxon>Chordata</taxon>
        <taxon>Craniata</taxon>
        <taxon>Vertebrata</taxon>
        <taxon>Euteleostomi</taxon>
        <taxon>Archelosauria</taxon>
        <taxon>Archosauria</taxon>
        <taxon>Dinosauria</taxon>
        <taxon>Saurischia</taxon>
        <taxon>Theropoda</taxon>
        <taxon>Coelurosauria</taxon>
        <taxon>Aves</taxon>
        <taxon>Neognathae</taxon>
        <taxon>Neoaves</taxon>
        <taxon>Telluraves</taxon>
        <taxon>Australaves</taxon>
        <taxon>Psittaciformes</taxon>
        <taxon>Psittacidae</taxon>
        <taxon>Amazona</taxon>
    </lineage>
</organism>
<evidence type="ECO:0000256" key="5">
    <source>
        <dbReference type="ARBA" id="ARBA00020263"/>
    </source>
</evidence>
<evidence type="ECO:0000256" key="7">
    <source>
        <dbReference type="ARBA" id="ARBA00022694"/>
    </source>
</evidence>
<evidence type="ECO:0000256" key="4">
    <source>
        <dbReference type="ARBA" id="ARBA00008837"/>
    </source>
</evidence>
<evidence type="ECO:0000256" key="3">
    <source>
        <dbReference type="ARBA" id="ARBA00005043"/>
    </source>
</evidence>
<dbReference type="InterPro" id="IPR018627">
    <property type="entry name" value="ELP6"/>
</dbReference>
<dbReference type="GO" id="GO:0005634">
    <property type="term" value="C:nucleus"/>
    <property type="evidence" value="ECO:0007669"/>
    <property type="project" value="UniProtKB-SubCell"/>
</dbReference>
<dbReference type="FunFam" id="3.40.50.300:FF:001078">
    <property type="entry name" value="Elongator acetyltransferase complex subunit 6"/>
    <property type="match status" value="1"/>
</dbReference>
<evidence type="ECO:0000313" key="11">
    <source>
        <dbReference type="Ensembl" id="ENSACOP00000002382.1"/>
    </source>
</evidence>
<feature type="compositionally biased region" description="Basic and acidic residues" evidence="10">
    <location>
        <begin position="1"/>
        <end position="18"/>
    </location>
</feature>
<dbReference type="InterPro" id="IPR027417">
    <property type="entry name" value="P-loop_NTPase"/>
</dbReference>
<dbReference type="Pfam" id="PF09807">
    <property type="entry name" value="ELP6"/>
    <property type="match status" value="1"/>
</dbReference>
<dbReference type="PANTHER" id="PTHR16184">
    <property type="entry name" value="ELONGATOR COMPLEX PROTEIN 6"/>
    <property type="match status" value="1"/>
</dbReference>
<dbReference type="GO" id="GO:0033588">
    <property type="term" value="C:elongator holoenzyme complex"/>
    <property type="evidence" value="ECO:0007669"/>
    <property type="project" value="InterPro"/>
</dbReference>
<name>A0A8B9ISA7_9PSIT</name>
<reference evidence="11" key="2">
    <citation type="submission" date="2025-09" db="UniProtKB">
        <authorList>
            <consortium name="Ensembl"/>
        </authorList>
    </citation>
    <scope>IDENTIFICATION</scope>
</reference>
<dbReference type="Ensembl" id="ENSACOT00000002459.1">
    <property type="protein sequence ID" value="ENSACOP00000002382.1"/>
    <property type="gene ID" value="ENSACOG00000001690.1"/>
</dbReference>
<dbReference type="AlphaFoldDB" id="A0A8B9ISA7"/>
<dbReference type="Gene3D" id="3.40.50.300">
    <property type="entry name" value="P-loop containing nucleotide triphosphate hydrolases"/>
    <property type="match status" value="1"/>
</dbReference>
<evidence type="ECO:0000256" key="2">
    <source>
        <dbReference type="ARBA" id="ARBA00004496"/>
    </source>
</evidence>
<comment type="pathway">
    <text evidence="3">tRNA modification; 5-methoxycarbonylmethyl-2-thiouridine-tRNA biosynthesis.</text>
</comment>
<reference evidence="11" key="1">
    <citation type="submission" date="2025-08" db="UniProtKB">
        <authorList>
            <consortium name="Ensembl"/>
        </authorList>
    </citation>
    <scope>IDENTIFICATION</scope>
</reference>
<feature type="region of interest" description="Disordered" evidence="10">
    <location>
        <begin position="1"/>
        <end position="60"/>
    </location>
</feature>
<keyword evidence="6" id="KW-0963">Cytoplasm</keyword>
<keyword evidence="7" id="KW-0819">tRNA processing</keyword>
<sequence length="412" mass="45472">MGEDKPCSRMNPTHREALELPSRNPTADGNAGHNPDWTRSRGEANPAPPAGGAIRPRSAHARRYNTSPLLRSLKTACSLRGGSPAMFAELNELLNASPQRPETGWQVDEAAAYVGVSDMSLLNAGDTRYYPAKDFWQFPTSSCSFCSVACRWKEPDSRRERAGGKFTLLRDTRTDGSFLVHHFLSFYLRAGCKVCFVALLQSFSHYNIIAQKLGVSLTAAEERGQLVFLEGLKSCLDLWFGEQEEQSGKPSPLQFISKSTSDLKALFDFVQVSLTPASSDSWKGPVLLVDDLSVLLSLGATPVAVLDFIHYCRVVVCSQLKGNIVVLVHSNEDSEDEENELVVNSLCHHSDLILWVEGLATGFCKDVHGQIKITRRVSLELTGEQDVVQIYQYKIQDKNVTFFARGLSAAVL</sequence>
<evidence type="ECO:0000256" key="8">
    <source>
        <dbReference type="ARBA" id="ARBA00023242"/>
    </source>
</evidence>
<dbReference type="PANTHER" id="PTHR16184:SF6">
    <property type="entry name" value="ELONGATOR COMPLEX PROTEIN 6"/>
    <property type="match status" value="1"/>
</dbReference>
<dbReference type="GO" id="GO:0002098">
    <property type="term" value="P:tRNA wobble uridine modification"/>
    <property type="evidence" value="ECO:0007669"/>
    <property type="project" value="InterPro"/>
</dbReference>
<comment type="subcellular location">
    <subcellularLocation>
        <location evidence="2">Cytoplasm</location>
    </subcellularLocation>
    <subcellularLocation>
        <location evidence="1">Nucleus</location>
    </subcellularLocation>
</comment>
<comment type="similarity">
    <text evidence="4">Belongs to the ELP6 family.</text>
</comment>
<evidence type="ECO:0000313" key="12">
    <source>
        <dbReference type="Proteomes" id="UP000694522"/>
    </source>
</evidence>
<evidence type="ECO:0000256" key="1">
    <source>
        <dbReference type="ARBA" id="ARBA00004123"/>
    </source>
</evidence>
<evidence type="ECO:0000256" key="6">
    <source>
        <dbReference type="ARBA" id="ARBA00022490"/>
    </source>
</evidence>
<keyword evidence="8" id="KW-0539">Nucleus</keyword>
<proteinExistence type="inferred from homology"/>
<dbReference type="GO" id="GO:0005737">
    <property type="term" value="C:cytoplasm"/>
    <property type="evidence" value="ECO:0007669"/>
    <property type="project" value="UniProtKB-SubCell"/>
</dbReference>
<accession>A0A8B9ISA7</accession>
<protein>
    <recommendedName>
        <fullName evidence="5">Elongator complex protein 6</fullName>
    </recommendedName>
    <alternativeName>
        <fullName evidence="9">Protein TMEM103</fullName>
    </alternativeName>
</protein>
<dbReference type="CDD" id="cd19495">
    <property type="entry name" value="Elp6"/>
    <property type="match status" value="1"/>
</dbReference>